<evidence type="ECO:0000313" key="5">
    <source>
        <dbReference type="EMBL" id="KTT21720.1"/>
    </source>
</evidence>
<dbReference type="NCBIfam" id="NF002018">
    <property type="entry name" value="PRK00823.1-3"/>
    <property type="match status" value="1"/>
</dbReference>
<keyword evidence="6" id="KW-1185">Reference proteome</keyword>
<dbReference type="OrthoDB" id="9794987at2"/>
<sequence length="111" mass="12034">MSAAPVRLDGDALAAHLAALPQWRHAPERGGLIVREFVFADFVAAFGFMAQVALHAERMNHHPEWFNVYNRVQVTLTTHDAHGLSAKDIEMAGLMDRLATALGARAAASST</sequence>
<dbReference type="GO" id="GO:0006729">
    <property type="term" value="P:tetrahydrobiopterin biosynthetic process"/>
    <property type="evidence" value="ECO:0007669"/>
    <property type="project" value="InterPro"/>
</dbReference>
<evidence type="ECO:0000313" key="6">
    <source>
        <dbReference type="Proteomes" id="UP000072741"/>
    </source>
</evidence>
<evidence type="ECO:0000256" key="3">
    <source>
        <dbReference type="ARBA" id="ARBA00023239"/>
    </source>
</evidence>
<dbReference type="InterPro" id="IPR001533">
    <property type="entry name" value="Pterin_deHydtase"/>
</dbReference>
<organism evidence="5 6">
    <name type="scientific">Pseudacidovorax intermedius</name>
    <dbReference type="NCBI Taxonomy" id="433924"/>
    <lineage>
        <taxon>Bacteria</taxon>
        <taxon>Pseudomonadati</taxon>
        <taxon>Pseudomonadota</taxon>
        <taxon>Betaproteobacteria</taxon>
        <taxon>Burkholderiales</taxon>
        <taxon>Comamonadaceae</taxon>
        <taxon>Pseudacidovorax</taxon>
    </lineage>
</organism>
<gene>
    <name evidence="5" type="ORF">NS331_11535</name>
</gene>
<name>A0A147GVW7_9BURK</name>
<keyword evidence="3 4" id="KW-0456">Lyase</keyword>
<comment type="caution">
    <text evidence="5">The sequence shown here is derived from an EMBL/GenBank/DDBJ whole genome shotgun (WGS) entry which is preliminary data.</text>
</comment>
<accession>A0A147GVW7</accession>
<dbReference type="RefSeq" id="WP_058642136.1">
    <property type="nucleotide sequence ID" value="NZ_LDSL01000066.1"/>
</dbReference>
<dbReference type="Proteomes" id="UP000072741">
    <property type="component" value="Unassembled WGS sequence"/>
</dbReference>
<dbReference type="Pfam" id="PF01329">
    <property type="entry name" value="Pterin_4a"/>
    <property type="match status" value="1"/>
</dbReference>
<dbReference type="AlphaFoldDB" id="A0A147GVW7"/>
<dbReference type="CDD" id="cd00914">
    <property type="entry name" value="PCD_DCoH_subfamily_b"/>
    <property type="match status" value="1"/>
</dbReference>
<evidence type="ECO:0000256" key="4">
    <source>
        <dbReference type="HAMAP-Rule" id="MF_00434"/>
    </source>
</evidence>
<dbReference type="PATRIC" id="fig|433924.3.peg.4324"/>
<reference evidence="5 6" key="1">
    <citation type="journal article" date="2016" name="Front. Microbiol.">
        <title>Genomic Resource of Rice Seed Associated Bacteria.</title>
        <authorList>
            <person name="Midha S."/>
            <person name="Bansal K."/>
            <person name="Sharma S."/>
            <person name="Kumar N."/>
            <person name="Patil P.P."/>
            <person name="Chaudhry V."/>
            <person name="Patil P.B."/>
        </authorList>
    </citation>
    <scope>NUCLEOTIDE SEQUENCE [LARGE SCALE GENOMIC DNA]</scope>
    <source>
        <strain evidence="5 6">NS331</strain>
    </source>
</reference>
<dbReference type="EC" id="4.2.1.96" evidence="4"/>
<comment type="catalytic activity">
    <reaction evidence="1 4">
        <text>(4aS,6R)-4a-hydroxy-L-erythro-5,6,7,8-tetrahydrobiopterin = (6R)-L-erythro-6,7-dihydrobiopterin + H2O</text>
        <dbReference type="Rhea" id="RHEA:11920"/>
        <dbReference type="ChEBI" id="CHEBI:15377"/>
        <dbReference type="ChEBI" id="CHEBI:15642"/>
        <dbReference type="ChEBI" id="CHEBI:43120"/>
        <dbReference type="EC" id="4.2.1.96"/>
    </reaction>
</comment>
<evidence type="ECO:0000256" key="1">
    <source>
        <dbReference type="ARBA" id="ARBA00001554"/>
    </source>
</evidence>
<evidence type="ECO:0000256" key="2">
    <source>
        <dbReference type="ARBA" id="ARBA00006472"/>
    </source>
</evidence>
<dbReference type="GO" id="GO:0008124">
    <property type="term" value="F:4-alpha-hydroxytetrahydrobiopterin dehydratase activity"/>
    <property type="evidence" value="ECO:0007669"/>
    <property type="project" value="UniProtKB-UniRule"/>
</dbReference>
<proteinExistence type="inferred from homology"/>
<dbReference type="HAMAP" id="MF_00434">
    <property type="entry name" value="Pterin_4_alpha"/>
    <property type="match status" value="1"/>
</dbReference>
<dbReference type="SUPFAM" id="SSF55248">
    <property type="entry name" value="PCD-like"/>
    <property type="match status" value="1"/>
</dbReference>
<comment type="similarity">
    <text evidence="2 4">Belongs to the pterin-4-alpha-carbinolamine dehydratase family.</text>
</comment>
<dbReference type="PANTHER" id="PTHR12599:SF0">
    <property type="entry name" value="PTERIN-4-ALPHA-CARBINOLAMINE DEHYDRATASE"/>
    <property type="match status" value="1"/>
</dbReference>
<protein>
    <recommendedName>
        <fullName evidence="4">Putative pterin-4-alpha-carbinolamine dehydratase</fullName>
        <shortName evidence="4">PHS</shortName>
        <ecNumber evidence="4">4.2.1.96</ecNumber>
    </recommendedName>
    <alternativeName>
        <fullName evidence="4">4-alpha-hydroxy-tetrahydropterin dehydratase</fullName>
    </alternativeName>
    <alternativeName>
        <fullName evidence="4">Pterin carbinolamine dehydratase</fullName>
        <shortName evidence="4">PCD</shortName>
    </alternativeName>
</protein>
<dbReference type="EMBL" id="LDSL01000066">
    <property type="protein sequence ID" value="KTT21720.1"/>
    <property type="molecule type" value="Genomic_DNA"/>
</dbReference>
<dbReference type="InterPro" id="IPR036428">
    <property type="entry name" value="PCD_sf"/>
</dbReference>
<dbReference type="PANTHER" id="PTHR12599">
    <property type="entry name" value="PTERIN-4-ALPHA-CARBINOLAMINE DEHYDRATASE"/>
    <property type="match status" value="1"/>
</dbReference>
<dbReference type="Gene3D" id="3.30.1360.20">
    <property type="entry name" value="Transcriptional coactivator/pterin dehydratase"/>
    <property type="match status" value="1"/>
</dbReference>